<dbReference type="AlphaFoldDB" id="K3WKC9"/>
<dbReference type="InterPro" id="IPR015943">
    <property type="entry name" value="WD40/YVTN_repeat-like_dom_sf"/>
</dbReference>
<dbReference type="OMA" id="CEGTISA"/>
<dbReference type="STRING" id="431595.K3WKC9"/>
<keyword evidence="2" id="KW-1185">Reference proteome</keyword>
<dbReference type="SUPFAM" id="SSF50978">
    <property type="entry name" value="WD40 repeat-like"/>
    <property type="match status" value="1"/>
</dbReference>
<dbReference type="InterPro" id="IPR036322">
    <property type="entry name" value="WD40_repeat_dom_sf"/>
</dbReference>
<dbReference type="HOGENOM" id="CLU_553776_0_0_1"/>
<dbReference type="VEuPathDB" id="FungiDB:PYU1_G005410"/>
<proteinExistence type="predicted"/>
<name>K3WKC9_GLOUD</name>
<dbReference type="InParanoid" id="K3WKC9"/>
<sequence length="544" mass="60393">MAEQTDPPPAATDVHANDLEAGNVLLTPGHTAKNAQVLLQHPVLLANMLAFLGSKYTIVLLTLNKAWARELMKPVVWEILAGVPYQPLLLNCFRRASSYCYREIDVPSPNVNRRGSPPVIRASLLNERTSMREYVSDLKWMSLENDWLDAPPKSLRVADVAELRSESQRATSIAFDNTKILVNKYTRSPDTRILTGGIENDRANFYLWSLEKQRLRSSIVQNGASCYHACNDALAIGCSDGTVRVWDFAALDSRNFDSSPQVNVAPTSTISHRSTLGMVPFIRTRSRDKVTNVRIDHNDGTFLHLATSTEKGEANVWDVTKGEMIVSIPASKIHKSALPRSQRDTNPQITSLMLFRNTLVCGTSCGFIRVFDLRSSRLTHRLAGHPDAVLNTDTKGRVLWSAGREGTVRWWGGKTAKILSKSALCGGEISALEMDETVVVAGYSTQGMEAWDVRTQQSLCTFSSFEHGGVKSLQFDSRKLVTVSHSGKAALWRWYSPNPVRWFTPPTPKAKFISAQYDDRHLVLGTNTGDLLDFDRVAAGFAKN</sequence>
<dbReference type="Gene3D" id="2.130.10.10">
    <property type="entry name" value="YVTN repeat-like/Quinoprotein amine dehydrogenase"/>
    <property type="match status" value="2"/>
</dbReference>
<dbReference type="Proteomes" id="UP000019132">
    <property type="component" value="Unassembled WGS sequence"/>
</dbReference>
<organism evidence="1 2">
    <name type="scientific">Globisporangium ultimum (strain ATCC 200006 / CBS 805.95 / DAOM BR144)</name>
    <name type="common">Pythium ultimum</name>
    <dbReference type="NCBI Taxonomy" id="431595"/>
    <lineage>
        <taxon>Eukaryota</taxon>
        <taxon>Sar</taxon>
        <taxon>Stramenopiles</taxon>
        <taxon>Oomycota</taxon>
        <taxon>Peronosporomycetes</taxon>
        <taxon>Pythiales</taxon>
        <taxon>Pythiaceae</taxon>
        <taxon>Globisporangium</taxon>
    </lineage>
</organism>
<evidence type="ECO:0000313" key="2">
    <source>
        <dbReference type="Proteomes" id="UP000019132"/>
    </source>
</evidence>
<dbReference type="InterPro" id="IPR001680">
    <property type="entry name" value="WD40_rpt"/>
</dbReference>
<evidence type="ECO:0000313" key="1">
    <source>
        <dbReference type="EnsemblProtists" id="PYU1_T005421"/>
    </source>
</evidence>
<dbReference type="SMART" id="SM00320">
    <property type="entry name" value="WD40"/>
    <property type="match status" value="5"/>
</dbReference>
<dbReference type="EnsemblProtists" id="PYU1_T005421">
    <property type="protein sequence ID" value="PYU1_T005421"/>
    <property type="gene ID" value="PYU1_G005410"/>
</dbReference>
<protein>
    <submittedName>
        <fullName evidence="1">Uncharacterized protein</fullName>
    </submittedName>
</protein>
<dbReference type="eggNOG" id="KOG4155">
    <property type="taxonomic scope" value="Eukaryota"/>
</dbReference>
<accession>K3WKC9</accession>
<reference evidence="1" key="3">
    <citation type="submission" date="2015-02" db="UniProtKB">
        <authorList>
            <consortium name="EnsemblProtists"/>
        </authorList>
    </citation>
    <scope>IDENTIFICATION</scope>
    <source>
        <strain evidence="1">DAOM BR144</strain>
    </source>
</reference>
<dbReference type="PANTHER" id="PTHR44156">
    <property type="entry name" value="SUPERNUMERARY LIMBS, ISOFORM B-RELATED"/>
    <property type="match status" value="1"/>
</dbReference>
<reference evidence="2" key="2">
    <citation type="submission" date="2010-04" db="EMBL/GenBank/DDBJ databases">
        <authorList>
            <person name="Buell R."/>
            <person name="Hamilton J."/>
            <person name="Hostetler J."/>
        </authorList>
    </citation>
    <scope>NUCLEOTIDE SEQUENCE [LARGE SCALE GENOMIC DNA]</scope>
    <source>
        <strain evidence="2">DAOM:BR144</strain>
    </source>
</reference>
<reference evidence="2" key="1">
    <citation type="journal article" date="2010" name="Genome Biol.">
        <title>Genome sequence of the necrotrophic plant pathogen Pythium ultimum reveals original pathogenicity mechanisms and effector repertoire.</title>
        <authorList>
            <person name="Levesque C.A."/>
            <person name="Brouwer H."/>
            <person name="Cano L."/>
            <person name="Hamilton J.P."/>
            <person name="Holt C."/>
            <person name="Huitema E."/>
            <person name="Raffaele S."/>
            <person name="Robideau G.P."/>
            <person name="Thines M."/>
            <person name="Win J."/>
            <person name="Zerillo M.M."/>
            <person name="Beakes G.W."/>
            <person name="Boore J.L."/>
            <person name="Busam D."/>
            <person name="Dumas B."/>
            <person name="Ferriera S."/>
            <person name="Fuerstenberg S.I."/>
            <person name="Gachon C.M."/>
            <person name="Gaulin E."/>
            <person name="Govers F."/>
            <person name="Grenville-Briggs L."/>
            <person name="Horner N."/>
            <person name="Hostetler J."/>
            <person name="Jiang R.H."/>
            <person name="Johnson J."/>
            <person name="Krajaejun T."/>
            <person name="Lin H."/>
            <person name="Meijer H.J."/>
            <person name="Moore B."/>
            <person name="Morris P."/>
            <person name="Phuntmart V."/>
            <person name="Puiu D."/>
            <person name="Shetty J."/>
            <person name="Stajich J.E."/>
            <person name="Tripathy S."/>
            <person name="Wawra S."/>
            <person name="van West P."/>
            <person name="Whitty B.R."/>
            <person name="Coutinho P.M."/>
            <person name="Henrissat B."/>
            <person name="Martin F."/>
            <person name="Thomas P.D."/>
            <person name="Tyler B.M."/>
            <person name="De Vries R.P."/>
            <person name="Kamoun S."/>
            <person name="Yandell M."/>
            <person name="Tisserat N."/>
            <person name="Buell C.R."/>
        </authorList>
    </citation>
    <scope>NUCLEOTIDE SEQUENCE</scope>
    <source>
        <strain evidence="2">DAOM:BR144</strain>
    </source>
</reference>
<dbReference type="InterPro" id="IPR053299">
    <property type="entry name" value="ASTRA_WD_repeat"/>
</dbReference>
<dbReference type="EMBL" id="GL376633">
    <property type="status" value="NOT_ANNOTATED_CDS"/>
    <property type="molecule type" value="Genomic_DNA"/>
</dbReference>